<comment type="catalytic activity">
    <reaction evidence="10">
        <text>a 1,2-diacyl-sn-glycero-3-phospho-L-serine(in) = a 1,2-diacyl-sn-glycero-3-phospho-L-serine(out)</text>
        <dbReference type="Rhea" id="RHEA:38663"/>
        <dbReference type="ChEBI" id="CHEBI:57262"/>
    </reaction>
</comment>
<keyword evidence="8" id="KW-0445">Lipid transport</keyword>
<keyword evidence="5" id="KW-0813">Transport</keyword>
<keyword evidence="6" id="KW-0256">Endoplasmic reticulum</keyword>
<keyword evidence="9" id="KW-0472">Membrane</keyword>
<dbReference type="InterPro" id="IPR026849">
    <property type="entry name" value="ATG2"/>
</dbReference>
<protein>
    <recommendedName>
        <fullName evidence="4">Autophagy-related protein 2</fullName>
    </recommendedName>
</protein>
<evidence type="ECO:0000256" key="2">
    <source>
        <dbReference type="ARBA" id="ARBA00004623"/>
    </source>
</evidence>
<dbReference type="GO" id="GO:0034727">
    <property type="term" value="P:piecemeal microautophagy of the nucleus"/>
    <property type="evidence" value="ECO:0007669"/>
    <property type="project" value="TreeGrafter"/>
</dbReference>
<keyword evidence="7" id="KW-0072">Autophagy</keyword>
<dbReference type="GO" id="GO:0000045">
    <property type="term" value="P:autophagosome assembly"/>
    <property type="evidence" value="ECO:0007669"/>
    <property type="project" value="TreeGrafter"/>
</dbReference>
<dbReference type="Pfam" id="PF13329">
    <property type="entry name" value="ATG2_CAD"/>
    <property type="match status" value="1"/>
</dbReference>
<evidence type="ECO:0000313" key="14">
    <source>
        <dbReference type="Proteomes" id="UP001162060"/>
    </source>
</evidence>
<evidence type="ECO:0000256" key="7">
    <source>
        <dbReference type="ARBA" id="ARBA00023006"/>
    </source>
</evidence>
<reference evidence="13" key="1">
    <citation type="submission" date="2024-01" db="EMBL/GenBank/DDBJ databases">
        <authorList>
            <person name="Webb A."/>
        </authorList>
    </citation>
    <scope>NUCLEOTIDE SEQUENCE</scope>
    <source>
        <strain evidence="13">Pm1</strain>
    </source>
</reference>
<evidence type="ECO:0000256" key="1">
    <source>
        <dbReference type="ARBA" id="ARBA00004406"/>
    </source>
</evidence>
<feature type="region of interest" description="Disordered" evidence="12">
    <location>
        <begin position="311"/>
        <end position="392"/>
    </location>
</feature>
<evidence type="ECO:0000256" key="5">
    <source>
        <dbReference type="ARBA" id="ARBA00022448"/>
    </source>
</evidence>
<dbReference type="Proteomes" id="UP001162060">
    <property type="component" value="Unassembled WGS sequence"/>
</dbReference>
<dbReference type="EMBL" id="CAKLBY020000229">
    <property type="protein sequence ID" value="CAK7938355.1"/>
    <property type="molecule type" value="Genomic_DNA"/>
</dbReference>
<dbReference type="AlphaFoldDB" id="A0AAV1UXU0"/>
<dbReference type="GO" id="GO:0061723">
    <property type="term" value="P:glycophagy"/>
    <property type="evidence" value="ECO:0007669"/>
    <property type="project" value="TreeGrafter"/>
</dbReference>
<dbReference type="GO" id="GO:0000422">
    <property type="term" value="P:autophagy of mitochondrion"/>
    <property type="evidence" value="ECO:0007669"/>
    <property type="project" value="TreeGrafter"/>
</dbReference>
<dbReference type="GO" id="GO:0061908">
    <property type="term" value="C:phagophore"/>
    <property type="evidence" value="ECO:0007669"/>
    <property type="project" value="TreeGrafter"/>
</dbReference>
<dbReference type="GO" id="GO:0043495">
    <property type="term" value="F:protein-membrane adaptor activity"/>
    <property type="evidence" value="ECO:0007669"/>
    <property type="project" value="TreeGrafter"/>
</dbReference>
<comment type="subcellular location">
    <subcellularLocation>
        <location evidence="1">Endoplasmic reticulum membrane</location>
        <topology evidence="1">Peripheral membrane protein</topology>
    </subcellularLocation>
    <subcellularLocation>
        <location evidence="2">Preautophagosomal structure membrane</location>
        <topology evidence="2">Peripheral membrane protein</topology>
    </subcellularLocation>
</comment>
<gene>
    <name evidence="13" type="ORF">PM001_LOCUS23505</name>
</gene>
<organism evidence="13 14">
    <name type="scientific">Peronospora matthiolae</name>
    <dbReference type="NCBI Taxonomy" id="2874970"/>
    <lineage>
        <taxon>Eukaryota</taxon>
        <taxon>Sar</taxon>
        <taxon>Stramenopiles</taxon>
        <taxon>Oomycota</taxon>
        <taxon>Peronosporomycetes</taxon>
        <taxon>Peronosporales</taxon>
        <taxon>Peronosporaceae</taxon>
        <taxon>Peronospora</taxon>
    </lineage>
</organism>
<feature type="compositionally biased region" description="Polar residues" evidence="12">
    <location>
        <begin position="330"/>
        <end position="339"/>
    </location>
</feature>
<proteinExistence type="inferred from homology"/>
<dbReference type="GO" id="GO:0005789">
    <property type="term" value="C:endoplasmic reticulum membrane"/>
    <property type="evidence" value="ECO:0007669"/>
    <property type="project" value="UniProtKB-SubCell"/>
</dbReference>
<dbReference type="GO" id="GO:0061709">
    <property type="term" value="P:reticulophagy"/>
    <property type="evidence" value="ECO:0007669"/>
    <property type="project" value="TreeGrafter"/>
</dbReference>
<comment type="catalytic activity">
    <reaction evidence="11">
        <text>a 1,2-diacyl-sn-glycero-3-phosphoethanolamine(in) = a 1,2-diacyl-sn-glycero-3-phosphoethanolamine(out)</text>
        <dbReference type="Rhea" id="RHEA:38895"/>
        <dbReference type="ChEBI" id="CHEBI:64612"/>
    </reaction>
</comment>
<dbReference type="PANTHER" id="PTHR13190">
    <property type="entry name" value="AUTOPHAGY-RELATED 2, ISOFORM A"/>
    <property type="match status" value="1"/>
</dbReference>
<name>A0AAV1UXU0_9STRA</name>
<dbReference type="GO" id="GO:0032266">
    <property type="term" value="F:phosphatidylinositol-3-phosphate binding"/>
    <property type="evidence" value="ECO:0007669"/>
    <property type="project" value="TreeGrafter"/>
</dbReference>
<evidence type="ECO:0000256" key="9">
    <source>
        <dbReference type="ARBA" id="ARBA00023136"/>
    </source>
</evidence>
<evidence type="ECO:0000313" key="13">
    <source>
        <dbReference type="EMBL" id="CAK7938355.1"/>
    </source>
</evidence>
<evidence type="ECO:0000256" key="6">
    <source>
        <dbReference type="ARBA" id="ARBA00022824"/>
    </source>
</evidence>
<evidence type="ECO:0000256" key="11">
    <source>
        <dbReference type="ARBA" id="ARBA00024615"/>
    </source>
</evidence>
<sequence length="1058" mass="116265">MDAIEREKNRMVHDFQHDDQLSAAELRLRYELDERCKSTKPVRINELVIEDYYSETRSFDNYADESAGAFLMEPLPNDDNPQGATAGGAPWFSSPVGSAPNYSIPLDSTSEKSAVPYNGQATRWLASDGSTGIAGEGEECAPGSRVSGIEPSLFEPVGEKLYVPPSAQHMSPRASAGNTTGICGNAGAANVVDDIDFDVDQLSIGAYPAASSNWWGMQNRLDDVELSDLQTEETTSSFSHRMDLLEEKRVDHQASAEVEKEQVDGANLKGVYCGAMSMSIVGAGEDEGKEIELDFALDSNLQSRLNQLLDMESNSDCGTGDQGSDDRGSDTYQNESAYQRSGRVEQQHGFSVASRPCAIPTRGASISSTSSHQEDPSSFRSPTISPPDQPTARWFYDDRRFEDGSLPMSGPPSRIYPHHVEIPIGGSATSLSFGEKECEDAIRSIARENTARKVEAPPPIVVRHVLLRNLNVRVRFFGGCDWTRDVGEAAKLHPRKDVHSTAEKMRPLGSATARKEKLLDALLDNYVPSDGGDLFGDESSSPLFDCTKSAPSASYMKRDPAARTTRAALSGRSHQSRKRVLKKSSRKTEEMLELVVTQIQFRLDMFNEAEAQSLASHSVLALGDVELLDYISTSQIRKIVCYWKSEATHPRESGSSMVRLQLTSIRPGANLCEEHRLKARLLPLRINLDQEVVKFLRQFVPVEDPLAPKSPFSVRQQVEGAEDDAEMPMREHGVELKPIGESLPALETNVRVGAWFFQSIDIKPCKIKIDYRPNHVDYAALRAGDYLEVINLFVLEGMELLLRRVQMSGLDGWTALGEHVLVSWVQDISRHQIHKCVASVSMPPLRPFVNIGAGAADLILLPMEHYGRDRRLVRGMKKGASSFLRSVTIETLNTASKVARGTQALLEHADDVMSSSSALRRKQLKYRQAGSRIARNSRRLGGGGIRNAQDTGGGIGGRQYLTQQPATAAEGFGQAYDSLARELHVAAKTIVAVPLIEYKKTGSQGYVRSVIRAVPVAVLRPMIGASEAMAKALIGVRNAVDPELKEDIENKFKDFRAI</sequence>
<comment type="caution">
    <text evidence="13">The sequence shown here is derived from an EMBL/GenBank/DDBJ whole genome shotgun (WGS) entry which is preliminary data.</text>
</comment>
<evidence type="ECO:0000256" key="8">
    <source>
        <dbReference type="ARBA" id="ARBA00023055"/>
    </source>
</evidence>
<comment type="similarity">
    <text evidence="3">Belongs to the ATG2 family.</text>
</comment>
<dbReference type="GO" id="GO:0006869">
    <property type="term" value="P:lipid transport"/>
    <property type="evidence" value="ECO:0007669"/>
    <property type="project" value="UniProtKB-KW"/>
</dbReference>
<evidence type="ECO:0000256" key="10">
    <source>
        <dbReference type="ARBA" id="ARBA00024479"/>
    </source>
</evidence>
<accession>A0AAV1UXU0</accession>
<evidence type="ECO:0000256" key="4">
    <source>
        <dbReference type="ARBA" id="ARBA00018070"/>
    </source>
</evidence>
<evidence type="ECO:0000256" key="12">
    <source>
        <dbReference type="SAM" id="MobiDB-lite"/>
    </source>
</evidence>
<dbReference type="PANTHER" id="PTHR13190:SF1">
    <property type="entry name" value="AUTOPHAGY-RELATED 2, ISOFORM A"/>
    <property type="match status" value="1"/>
</dbReference>
<dbReference type="GO" id="GO:0034045">
    <property type="term" value="C:phagophore assembly site membrane"/>
    <property type="evidence" value="ECO:0007669"/>
    <property type="project" value="UniProtKB-SubCell"/>
</dbReference>
<evidence type="ECO:0000256" key="3">
    <source>
        <dbReference type="ARBA" id="ARBA00009714"/>
    </source>
</evidence>